<comment type="subcellular location">
    <subcellularLocation>
        <location evidence="1">Cell outer membrane</location>
    </subcellularLocation>
</comment>
<evidence type="ECO:0000313" key="10">
    <source>
        <dbReference type="EMBL" id="MCZ2652895.1"/>
    </source>
</evidence>
<evidence type="ECO:0000256" key="2">
    <source>
        <dbReference type="ARBA" id="ARBA00006275"/>
    </source>
</evidence>
<keyword evidence="3 6" id="KW-0732">Signal</keyword>
<reference evidence="10" key="3">
    <citation type="submission" date="2022-12" db="EMBL/GenBank/DDBJ databases">
        <title>Development of a Multilocus Sequence Typing Scheme for Bacteroides fragilis Based on Whole Genome Sequencing Data and Clinical Application.</title>
        <authorList>
            <person name="Nielsen F.D."/>
            <person name="Justesen U.S."/>
        </authorList>
    </citation>
    <scope>NUCLEOTIDE SEQUENCE</scope>
    <source>
        <strain evidence="10">BF_BC_ODE_DK_2015_2</strain>
    </source>
</reference>
<gene>
    <name evidence="9" type="ORF">EE52_0205240</name>
    <name evidence="10" type="ORF">O1422_01790</name>
</gene>
<dbReference type="Gene3D" id="1.25.40.390">
    <property type="match status" value="1"/>
</dbReference>
<evidence type="ECO:0000313" key="9">
    <source>
        <dbReference type="EMBL" id="KFX75784.1"/>
    </source>
</evidence>
<evidence type="ECO:0000256" key="3">
    <source>
        <dbReference type="ARBA" id="ARBA00022729"/>
    </source>
</evidence>
<dbReference type="PROSITE" id="PS51257">
    <property type="entry name" value="PROKAR_LIPOPROTEIN"/>
    <property type="match status" value="1"/>
</dbReference>
<evidence type="ECO:0000259" key="7">
    <source>
        <dbReference type="Pfam" id="PF07980"/>
    </source>
</evidence>
<feature type="domain" description="SusD-like N-terminal" evidence="8">
    <location>
        <begin position="40"/>
        <end position="204"/>
    </location>
</feature>
<dbReference type="EMBL" id="JAPUAC010000001">
    <property type="protein sequence ID" value="MCZ2652895.1"/>
    <property type="molecule type" value="Genomic_DNA"/>
</dbReference>
<dbReference type="Proteomes" id="UP001075704">
    <property type="component" value="Unassembled WGS sequence"/>
</dbReference>
<dbReference type="GO" id="GO:0009279">
    <property type="term" value="C:cell outer membrane"/>
    <property type="evidence" value="ECO:0007669"/>
    <property type="project" value="UniProtKB-SubCell"/>
</dbReference>
<feature type="signal peptide" evidence="6">
    <location>
        <begin position="1"/>
        <end position="22"/>
    </location>
</feature>
<sequence>MKNRYFLMALAAAGVLSLSSCNGFLDTKPNDIMTQDQVYADPALVKSVLANFYGRITFGQRNEAVEDYFMLDEAIHYDNNSDENIDRNKWRPYDYTLIRNLNQFLQGIKGSTAVDEETKRLYEGEVRYIRAWTYFCIARGLGGIPIVGDDVFDYTGGMDITTIQVPRSTEAETYDYIIKECQEAAAMMSKQTNKNNSRANYWVAKMLEARAAITAASLATYNTVAEHPQLRTAGGEVGIPADKAEGYYRTALAAAKEVIEGSADGTASPYKLMLAADKTSEALADNFFKAVCEKSGNTEVIWTRDYATPGYGHEFTKNCLPKSIEQDTGSDRMSVLLNLVEAYESTDATEAERGKAAKFDIGTLDDPKFFDDPMDLFADRDPRLAATVLLPGSTFDGKLIELQAGQLNKVDGRWTERTGRRNETDAQGRLITANNGPFGGNEREINRTGFFVRKYLDKTPLAGTQGTKSAMWNVYFRISEAYLIAAEASWELSHNNSDVEALKYINAVRERAGIQPLTSIDHQKIMHEYQVEFAFEGHRWWDLKRWMEADNIWTGNENDRTAQRLGLWPYRVVAEGDVNNGKWVFVEKNMQTLDLWRKPLKCTDVQYYSEIDNGWINNNPKLVKNPYQ</sequence>
<proteinExistence type="inferred from homology"/>
<dbReference type="Pfam" id="PF14322">
    <property type="entry name" value="SusD-like_3"/>
    <property type="match status" value="1"/>
</dbReference>
<dbReference type="InterPro" id="IPR011990">
    <property type="entry name" value="TPR-like_helical_dom_sf"/>
</dbReference>
<protein>
    <submittedName>
        <fullName evidence="9 10">Membrane protein</fullName>
    </submittedName>
</protein>
<reference evidence="9" key="2">
    <citation type="submission" date="2014-07" db="EMBL/GenBank/DDBJ databases">
        <title>Genetics and epidemiology of antimicrobial resistance in B. fragilis group.</title>
        <authorList>
            <person name="Sydenham T.V."/>
            <person name="Hasman H."/>
            <person name="Kemp M."/>
            <person name="Justesen U.S."/>
        </authorList>
    </citation>
    <scope>NUCLEOTIDE SEQUENCE [LARGE SCALE GENOMIC DNA]</scope>
    <source>
        <strain evidence="9">DCMOUH0018B</strain>
    </source>
</reference>
<dbReference type="InterPro" id="IPR033985">
    <property type="entry name" value="SusD-like_N"/>
</dbReference>
<dbReference type="InterPro" id="IPR012944">
    <property type="entry name" value="SusD_RagB_dom"/>
</dbReference>
<feature type="domain" description="RagB/SusD" evidence="7">
    <location>
        <begin position="298"/>
        <end position="627"/>
    </location>
</feature>
<dbReference type="PATRIC" id="fig|817.53.peg.1097"/>
<comment type="caution">
    <text evidence="9">The sequence shown here is derived from an EMBL/GenBank/DDBJ whole genome shotgun (WGS) entry which is preliminary data.</text>
</comment>
<evidence type="ECO:0000259" key="8">
    <source>
        <dbReference type="Pfam" id="PF14322"/>
    </source>
</evidence>
<evidence type="ECO:0000256" key="5">
    <source>
        <dbReference type="ARBA" id="ARBA00023237"/>
    </source>
</evidence>
<organism evidence="9">
    <name type="scientific">Bacteroides fragilis</name>
    <dbReference type="NCBI Taxonomy" id="817"/>
    <lineage>
        <taxon>Bacteria</taxon>
        <taxon>Pseudomonadati</taxon>
        <taxon>Bacteroidota</taxon>
        <taxon>Bacteroidia</taxon>
        <taxon>Bacteroidales</taxon>
        <taxon>Bacteroidaceae</taxon>
        <taxon>Bacteroides</taxon>
    </lineage>
</organism>
<feature type="chain" id="PRO_5044366594" evidence="6">
    <location>
        <begin position="23"/>
        <end position="628"/>
    </location>
</feature>
<evidence type="ECO:0000256" key="6">
    <source>
        <dbReference type="SAM" id="SignalP"/>
    </source>
</evidence>
<keyword evidence="5" id="KW-0998">Cell outer membrane</keyword>
<comment type="similarity">
    <text evidence="2">Belongs to the SusD family.</text>
</comment>
<evidence type="ECO:0000256" key="1">
    <source>
        <dbReference type="ARBA" id="ARBA00004442"/>
    </source>
</evidence>
<dbReference type="Pfam" id="PF07980">
    <property type="entry name" value="SusD_RagB"/>
    <property type="match status" value="1"/>
</dbReference>
<dbReference type="RefSeq" id="WP_044299827.1">
    <property type="nucleotide sequence ID" value="NZ_CABJEQ010000003.1"/>
</dbReference>
<keyword evidence="4" id="KW-0472">Membrane</keyword>
<name>A0A0I9UTX9_BACFG</name>
<dbReference type="AlphaFoldDB" id="A0A0I9UTX9"/>
<dbReference type="SUPFAM" id="SSF48452">
    <property type="entry name" value="TPR-like"/>
    <property type="match status" value="1"/>
</dbReference>
<accession>A0A0I9UTX9</accession>
<dbReference type="EMBL" id="JMZZ02000042">
    <property type="protein sequence ID" value="KFX75784.1"/>
    <property type="molecule type" value="Genomic_DNA"/>
</dbReference>
<reference evidence="9" key="1">
    <citation type="book" date="2014" name="THE 24TH EUROPEAN CONGRESS OF CLINICAL MICROBIOLOGY AND INFECTIOUS DISEASES" publisher="ECCMID 2014" city="Barcelona, Spain">
        <title>Identification of resistance genes in three multidrug-resistant Bacteroides fragilis isolates by whole genome sequencing.</title>
        <editorList>
            <person name="Unknown"/>
            <person name="A."/>
        </editorList>
        <authorList>
            <person name="Sydenham T.V."/>
            <person name="Hasman H."/>
            <person name="Wang M."/>
            <person name="Soki J."/>
            <person name="Nagy E."/>
            <person name="Justesen U.S."/>
        </authorList>
    </citation>
    <scope>NUCLEOTIDE SEQUENCE</scope>
    <source>
        <strain evidence="9">DCMOUH0018B</strain>
    </source>
</reference>
<evidence type="ECO:0000256" key="4">
    <source>
        <dbReference type="ARBA" id="ARBA00023136"/>
    </source>
</evidence>